<comment type="pathway">
    <text evidence="5">Cofactor biosynthesis; NAD(+) biosynthesis; nicotinamide D-ribonucleotide from 5-phospho-alpha-D-ribose 1-diphosphate and nicotinamide: step 1/1.</text>
</comment>
<dbReference type="UniPathway" id="UPA00253"/>
<dbReference type="PANTHER" id="PTHR43816:SF1">
    <property type="entry name" value="NICOTINAMIDE PHOSPHORIBOSYLTRANSFERASE"/>
    <property type="match status" value="1"/>
</dbReference>
<feature type="binding site" evidence="9">
    <location>
        <position position="229"/>
    </location>
    <ligand>
        <name>diphosphate</name>
        <dbReference type="ChEBI" id="CHEBI:33019"/>
    </ligand>
</feature>
<comment type="catalytic activity">
    <reaction evidence="8">
        <text>beta-nicotinamide D-ribonucleotide + diphosphate = 5-phospho-alpha-D-ribose 1-diphosphate + nicotinamide + H(+)</text>
        <dbReference type="Rhea" id="RHEA:16149"/>
        <dbReference type="ChEBI" id="CHEBI:14649"/>
        <dbReference type="ChEBI" id="CHEBI:15378"/>
        <dbReference type="ChEBI" id="CHEBI:17154"/>
        <dbReference type="ChEBI" id="CHEBI:33019"/>
        <dbReference type="ChEBI" id="CHEBI:58017"/>
        <dbReference type="EC" id="2.4.2.12"/>
    </reaction>
    <physiologicalReaction direction="right-to-left" evidence="8">
        <dbReference type="Rhea" id="RHEA:16151"/>
    </physiologicalReaction>
</comment>
<feature type="binding site" evidence="9">
    <location>
        <position position="179"/>
    </location>
    <ligand>
        <name>diphosphate</name>
        <dbReference type="ChEBI" id="CHEBI:33019"/>
    </ligand>
</feature>
<dbReference type="SUPFAM" id="SSF51690">
    <property type="entry name" value="Nicotinate/Quinolinate PRTase C-terminal domain-like"/>
    <property type="match status" value="1"/>
</dbReference>
<evidence type="ECO:0000256" key="7">
    <source>
        <dbReference type="ARBA" id="ARBA00035036"/>
    </source>
</evidence>
<protein>
    <recommendedName>
        <fullName evidence="7">Nicotinamide phosphoribosyltransferase</fullName>
        <ecNumber evidence="6">2.4.2.12</ecNumber>
    </recommendedName>
</protein>
<feature type="binding site" evidence="9">
    <location>
        <position position="372"/>
    </location>
    <ligand>
        <name>beta-nicotinamide D-ribonucleotide</name>
        <dbReference type="ChEBI" id="CHEBI:14649"/>
    </ligand>
</feature>
<dbReference type="NCBIfam" id="NF006629">
    <property type="entry name" value="PRK09198.1"/>
    <property type="match status" value="1"/>
</dbReference>
<evidence type="ECO:0000256" key="5">
    <source>
        <dbReference type="ARBA" id="ARBA00035007"/>
    </source>
</evidence>
<name>F0YQQ0_AURAN</name>
<feature type="binding site" evidence="9">
    <location>
        <position position="291"/>
    </location>
    <ligand>
        <name>diphosphate</name>
        <dbReference type="ChEBI" id="CHEBI:33019"/>
    </ligand>
</feature>
<evidence type="ECO:0000256" key="4">
    <source>
        <dbReference type="ARBA" id="ARBA00022679"/>
    </source>
</evidence>
<evidence type="ECO:0000256" key="3">
    <source>
        <dbReference type="ARBA" id="ARBA00022676"/>
    </source>
</evidence>
<evidence type="ECO:0000256" key="2">
    <source>
        <dbReference type="ARBA" id="ARBA00022642"/>
    </source>
</evidence>
<feature type="domain" description="Nicotinate/nicotinamide phosphoribosyltransferase" evidence="11">
    <location>
        <begin position="171"/>
        <end position="410"/>
    </location>
</feature>
<evidence type="ECO:0000256" key="1">
    <source>
        <dbReference type="ARBA" id="ARBA00010897"/>
    </source>
</evidence>
<evidence type="ECO:0000256" key="8">
    <source>
        <dbReference type="ARBA" id="ARBA00047835"/>
    </source>
</evidence>
<dbReference type="InParanoid" id="F0YQQ0"/>
<dbReference type="EMBL" id="GL833438">
    <property type="protein sequence ID" value="EGB02559.1"/>
    <property type="molecule type" value="Genomic_DNA"/>
</dbReference>
<feature type="domain" description="Nicotinamide phosphoribosyltransferase N-terminal" evidence="12">
    <location>
        <begin position="3"/>
        <end position="100"/>
    </location>
</feature>
<feature type="region of interest" description="Disordered" evidence="10">
    <location>
        <begin position="461"/>
        <end position="481"/>
    </location>
</feature>
<proteinExistence type="inferred from homology"/>
<dbReference type="EC" id="2.4.2.12" evidence="6"/>
<dbReference type="InterPro" id="IPR016471">
    <property type="entry name" value="Nicotinamide_PRibTrfase"/>
</dbReference>
<evidence type="ECO:0000259" key="12">
    <source>
        <dbReference type="Pfam" id="PF18127"/>
    </source>
</evidence>
<dbReference type="Pfam" id="PF04095">
    <property type="entry name" value="NAPRTase"/>
    <property type="match status" value="1"/>
</dbReference>
<feature type="binding site" evidence="9">
    <location>
        <position position="202"/>
    </location>
    <ligand>
        <name>beta-nicotinamide D-ribonucleotide</name>
        <dbReference type="ChEBI" id="CHEBI:14649"/>
    </ligand>
</feature>
<dbReference type="InterPro" id="IPR041525">
    <property type="entry name" value="N/Namide_PRibTrfase"/>
</dbReference>
<comment type="similarity">
    <text evidence="1">Belongs to the NAPRTase family.</text>
</comment>
<dbReference type="InterPro" id="IPR036068">
    <property type="entry name" value="Nicotinate_pribotase-like_C"/>
</dbReference>
<evidence type="ECO:0000256" key="10">
    <source>
        <dbReference type="SAM" id="MobiDB-lite"/>
    </source>
</evidence>
<evidence type="ECO:0000256" key="6">
    <source>
        <dbReference type="ARBA" id="ARBA00035024"/>
    </source>
</evidence>
<dbReference type="AlphaFoldDB" id="F0YQQ0"/>
<evidence type="ECO:0000313" key="14">
    <source>
        <dbReference type="Proteomes" id="UP000002729"/>
    </source>
</evidence>
<organism evidence="14">
    <name type="scientific">Aureococcus anophagefferens</name>
    <name type="common">Harmful bloom alga</name>
    <dbReference type="NCBI Taxonomy" id="44056"/>
    <lineage>
        <taxon>Eukaryota</taxon>
        <taxon>Sar</taxon>
        <taxon>Stramenopiles</taxon>
        <taxon>Ochrophyta</taxon>
        <taxon>Pelagophyceae</taxon>
        <taxon>Pelagomonadales</taxon>
        <taxon>Pelagomonadaceae</taxon>
        <taxon>Aureococcus</taxon>
    </lineage>
</organism>
<dbReference type="KEGG" id="aaf:AURANDRAFT_39495"/>
<gene>
    <name evidence="13" type="ORF">AURANDRAFT_39495</name>
</gene>
<keyword evidence="4" id="KW-0808">Transferase</keyword>
<dbReference type="OMA" id="TFGFAMK"/>
<dbReference type="eggNOG" id="ENOG502QSGN">
    <property type="taxonomic scope" value="Eukaryota"/>
</dbReference>
<keyword evidence="14" id="KW-1185">Reference proteome</keyword>
<dbReference type="InterPro" id="IPR041529">
    <property type="entry name" value="DUF5598"/>
</dbReference>
<evidence type="ECO:0000313" key="13">
    <source>
        <dbReference type="EMBL" id="EGB02559.1"/>
    </source>
</evidence>
<evidence type="ECO:0000259" key="11">
    <source>
        <dbReference type="Pfam" id="PF04095"/>
    </source>
</evidence>
<dbReference type="InterPro" id="IPR013785">
    <property type="entry name" value="Aldolase_TIM"/>
</dbReference>
<keyword evidence="2" id="KW-0662">Pyridine nucleotide biosynthesis</keyword>
<dbReference type="CDD" id="cd01569">
    <property type="entry name" value="PBEF_like"/>
    <property type="match status" value="1"/>
</dbReference>
<dbReference type="Proteomes" id="UP000002729">
    <property type="component" value="Unassembled WGS sequence"/>
</dbReference>
<dbReference type="PIRSF" id="PIRSF005943">
    <property type="entry name" value="NMPRT"/>
    <property type="match status" value="1"/>
</dbReference>
<dbReference type="OrthoDB" id="193380at2759"/>
<dbReference type="Pfam" id="PF18127">
    <property type="entry name" value="NAMPT_N"/>
    <property type="match status" value="1"/>
</dbReference>
<evidence type="ECO:0000256" key="9">
    <source>
        <dbReference type="PIRSR" id="PIRSR005943-1"/>
    </source>
</evidence>
<feature type="binding site" evidence="9">
    <location>
        <position position="364"/>
    </location>
    <ligand>
        <name>beta-nicotinamide D-ribonucleotide</name>
        <dbReference type="ChEBI" id="CHEBI:14649"/>
    </ligand>
</feature>
<accession>F0YQQ0</accession>
<sequence length="497" mass="53863">MDNILLLTDSYKVSHWKQYPAKTTTVYSYFESRGGKYDEVVFFGLQYYVKKYLVGEQVTKAKIDEAERFYGEHFPPGFEFNRAGWEHILEKHGGRLPLRIKAAPEGTVVGAKNVLMTVENTDPACFWLTNFVETLLVQVWYPMTVATHSREQKKVVAKYLDVTGDVAGLGFKLHDFGFRGVSSVETAGVGSCAHLVNFLGTDTVAGLVVAKDYYGAESAAGFSIPASEHSTITSWGESREVDAMRNMLEVYPAGLVACVSDSYDIFKACGDLWGTQLKDAVLARDGCLVVRPDSGDPPSTAMRVLTILGDKFGKEKNDKGYWVLDSHVRVIWGDGIDYEMICAVLSTLADAGWSADNIGFGSGGGLLQKLNRDTQKCAFKCSSIVVDGAARDVFKDPVTDKGKASKKGRLALVDVDGTLTTKTQCAPGPVEGDVLATVFEDGALLVDDTLETVRERAALPPLDTLPLPRGKSAAPPPPLKKPEVLAACPTLGGMLGF</sequence>
<dbReference type="GO" id="GO:0009435">
    <property type="term" value="P:NAD+ biosynthetic process"/>
    <property type="evidence" value="ECO:0007669"/>
    <property type="project" value="UniProtKB-UniPathway"/>
</dbReference>
<dbReference type="GO" id="GO:0047280">
    <property type="term" value="F:nicotinamide phosphoribosyltransferase activity"/>
    <property type="evidence" value="ECO:0007669"/>
    <property type="project" value="UniProtKB-EC"/>
</dbReference>
<dbReference type="RefSeq" id="XP_009042743.1">
    <property type="nucleotide sequence ID" value="XM_009044495.1"/>
</dbReference>
<dbReference type="Gene3D" id="3.20.20.70">
    <property type="entry name" value="Aldolase class I"/>
    <property type="match status" value="1"/>
</dbReference>
<feature type="binding site" evidence="9">
    <location>
        <begin position="291"/>
        <end position="293"/>
    </location>
    <ligand>
        <name>beta-nicotinamide D-ribonucleotide</name>
        <dbReference type="ChEBI" id="CHEBI:14649"/>
    </ligand>
</feature>
<dbReference type="PANTHER" id="PTHR43816">
    <property type="entry name" value="NICOTINAMIDE PHOSPHORIBOSYLTRANSFERASE"/>
    <property type="match status" value="1"/>
</dbReference>
<keyword evidence="3" id="KW-0328">Glycosyltransferase</keyword>
<reference evidence="13 14" key="1">
    <citation type="journal article" date="2011" name="Proc. Natl. Acad. Sci. U.S.A.">
        <title>Niche of harmful alga Aureococcus anophagefferens revealed through ecogenomics.</title>
        <authorList>
            <person name="Gobler C.J."/>
            <person name="Berry D.L."/>
            <person name="Dyhrman S.T."/>
            <person name="Wilhelm S.W."/>
            <person name="Salamov A."/>
            <person name="Lobanov A.V."/>
            <person name="Zhang Y."/>
            <person name="Collier J.L."/>
            <person name="Wurch L.L."/>
            <person name="Kustka A.B."/>
            <person name="Dill B.D."/>
            <person name="Shah M."/>
            <person name="VerBerkmoes N.C."/>
            <person name="Kuo A."/>
            <person name="Terry A."/>
            <person name="Pangilinan J."/>
            <person name="Lindquist E.A."/>
            <person name="Lucas S."/>
            <person name="Paulsen I.T."/>
            <person name="Hattenrath-Lehmann T.K."/>
            <person name="Talmage S.C."/>
            <person name="Walker E.A."/>
            <person name="Koch F."/>
            <person name="Burson A.M."/>
            <person name="Marcoval M.A."/>
            <person name="Tang Y.Z."/>
            <person name="Lecleir G.R."/>
            <person name="Coyne K.J."/>
            <person name="Berg G.M."/>
            <person name="Bertrand E.M."/>
            <person name="Saito M.A."/>
            <person name="Gladyshev V.N."/>
            <person name="Grigoriev I.V."/>
        </authorList>
    </citation>
    <scope>NUCLEOTIDE SEQUENCE [LARGE SCALE GENOMIC DNA]</scope>
    <source>
        <strain evidence="14">CCMP 1984</strain>
    </source>
</reference>
<feature type="binding site" evidence="9">
    <location>
        <begin position="333"/>
        <end position="334"/>
    </location>
    <ligand>
        <name>beta-nicotinamide D-ribonucleotide</name>
        <dbReference type="ChEBI" id="CHEBI:14649"/>
    </ligand>
</feature>
<dbReference type="GeneID" id="20221989"/>